<evidence type="ECO:0000313" key="3">
    <source>
        <dbReference type="Proteomes" id="UP000447833"/>
    </source>
</evidence>
<dbReference type="Proteomes" id="UP000447833">
    <property type="component" value="Unassembled WGS sequence"/>
</dbReference>
<proteinExistence type="predicted"/>
<dbReference type="AlphaFoldDB" id="A0A845F461"/>
<keyword evidence="1" id="KW-0175">Coiled coil</keyword>
<evidence type="ECO:0000313" key="2">
    <source>
        <dbReference type="EMBL" id="MYL65445.1"/>
    </source>
</evidence>
<dbReference type="RefSeq" id="WP_160920834.1">
    <property type="nucleotide sequence ID" value="NZ_WMEY01000007.1"/>
</dbReference>
<dbReference type="EMBL" id="WMEY01000007">
    <property type="protein sequence ID" value="MYL65445.1"/>
    <property type="molecule type" value="Genomic_DNA"/>
</dbReference>
<name>A0A845F461_9BACL</name>
<organism evidence="2 3">
    <name type="scientific">Guptibacillus hwajinpoensis</name>
    <dbReference type="NCBI Taxonomy" id="208199"/>
    <lineage>
        <taxon>Bacteria</taxon>
        <taxon>Bacillati</taxon>
        <taxon>Bacillota</taxon>
        <taxon>Bacilli</taxon>
        <taxon>Bacillales</taxon>
        <taxon>Guptibacillaceae</taxon>
        <taxon>Guptibacillus</taxon>
    </lineage>
</organism>
<sequence>MFEGLTKTEVKRAGELISKVLDEKKTLNVKEINELQKLLKKAENVQVKNDSSQDAYMEVVIEQSIAELNEQEKQILSLYNMKDELEEKMTAYQYKLVTDHLNEMNKEEKEFEAFYAEHERKYGSSL</sequence>
<evidence type="ECO:0000256" key="1">
    <source>
        <dbReference type="SAM" id="Coils"/>
    </source>
</evidence>
<reference evidence="2 3" key="1">
    <citation type="submission" date="2019-11" db="EMBL/GenBank/DDBJ databases">
        <title>Genome sequences of 17 halophilic strains isolated from different environments.</title>
        <authorList>
            <person name="Furrow R.E."/>
        </authorList>
    </citation>
    <scope>NUCLEOTIDE SEQUENCE [LARGE SCALE GENOMIC DNA]</scope>
    <source>
        <strain evidence="2 3">22506_14_FS</strain>
    </source>
</reference>
<comment type="caution">
    <text evidence="2">The sequence shown here is derived from an EMBL/GenBank/DDBJ whole genome shotgun (WGS) entry which is preliminary data.</text>
</comment>
<feature type="coiled-coil region" evidence="1">
    <location>
        <begin position="28"/>
        <end position="121"/>
    </location>
</feature>
<accession>A0A845F461</accession>
<gene>
    <name evidence="2" type="ORF">GLW07_18970</name>
</gene>
<protein>
    <recommendedName>
        <fullName evidence="4">DUF3967 domain-containing protein</fullName>
    </recommendedName>
</protein>
<evidence type="ECO:0008006" key="4">
    <source>
        <dbReference type="Google" id="ProtNLM"/>
    </source>
</evidence>